<proteinExistence type="predicted"/>
<feature type="region of interest" description="Disordered" evidence="1">
    <location>
        <begin position="1"/>
        <end position="22"/>
    </location>
</feature>
<feature type="compositionally biased region" description="Polar residues" evidence="1">
    <location>
        <begin position="1"/>
        <end position="19"/>
    </location>
</feature>
<evidence type="ECO:0000313" key="2">
    <source>
        <dbReference type="EMBL" id="PVE07124.1"/>
    </source>
</evidence>
<reference evidence="2 3" key="1">
    <citation type="submission" date="2013-12" db="EMBL/GenBank/DDBJ databases">
        <title>Annotated genome of Streptomyces scopuliridis.</title>
        <authorList>
            <person name="Olson J.B."/>
        </authorList>
    </citation>
    <scope>NUCLEOTIDE SEQUENCE [LARGE SCALE GENOMIC DNA]</scope>
    <source>
        <strain evidence="2 3">RB72</strain>
    </source>
</reference>
<evidence type="ECO:0000313" key="3">
    <source>
        <dbReference type="Proteomes" id="UP000245992"/>
    </source>
</evidence>
<organism evidence="2 3">
    <name type="scientific">Streptomyces scopuliridis RB72</name>
    <dbReference type="NCBI Taxonomy" id="1440053"/>
    <lineage>
        <taxon>Bacteria</taxon>
        <taxon>Bacillati</taxon>
        <taxon>Actinomycetota</taxon>
        <taxon>Actinomycetes</taxon>
        <taxon>Kitasatosporales</taxon>
        <taxon>Streptomycetaceae</taxon>
        <taxon>Streptomyces</taxon>
    </lineage>
</organism>
<comment type="caution">
    <text evidence="2">The sequence shown here is derived from an EMBL/GenBank/DDBJ whole genome shotgun (WGS) entry which is preliminary data.</text>
</comment>
<protein>
    <submittedName>
        <fullName evidence="2">Uncharacterized protein</fullName>
    </submittedName>
</protein>
<dbReference type="RefSeq" id="WP_240627845.1">
    <property type="nucleotide sequence ID" value="NZ_AZSP01000283.1"/>
</dbReference>
<gene>
    <name evidence="2" type="ORF">Y717_25750</name>
</gene>
<accession>A0A2T7SWA6</accession>
<keyword evidence="3" id="KW-1185">Reference proteome</keyword>
<name>A0A2T7SWA6_9ACTN</name>
<dbReference type="AlphaFoldDB" id="A0A2T7SWA6"/>
<evidence type="ECO:0000256" key="1">
    <source>
        <dbReference type="SAM" id="MobiDB-lite"/>
    </source>
</evidence>
<dbReference type="EMBL" id="AZSP01000283">
    <property type="protein sequence ID" value="PVE07124.1"/>
    <property type="molecule type" value="Genomic_DNA"/>
</dbReference>
<dbReference type="STRING" id="1440053.GCA_000718095_04411"/>
<dbReference type="Proteomes" id="UP000245992">
    <property type="component" value="Unassembled WGS sequence"/>
</dbReference>
<sequence>MTDTGSSDDIPTAGISTSEEAADKAKQISSEIYDLIGIKGKASNTGAGVTECGGKDPEKYFQIFHPWTFTPAAADQLDGVMERLKEELPKHGWKVVDYGPDTSKNKNLSLTADNDAKKYSVKIAHFSKDNPPNLNLMVVSGCYQVPDGEKVERF</sequence>